<accession>A0A9P8M3I5</accession>
<evidence type="ECO:0000313" key="3">
    <source>
        <dbReference type="Proteomes" id="UP000764110"/>
    </source>
</evidence>
<name>A0A9P8M3I5_9HYPO</name>
<keyword evidence="1" id="KW-0812">Transmembrane</keyword>
<dbReference type="Proteomes" id="UP000764110">
    <property type="component" value="Unassembled WGS sequence"/>
</dbReference>
<protein>
    <submittedName>
        <fullName evidence="2">Uncharacterized protein</fullName>
    </submittedName>
</protein>
<feature type="transmembrane region" description="Helical" evidence="1">
    <location>
        <begin position="49"/>
        <end position="68"/>
    </location>
</feature>
<keyword evidence="1" id="KW-0472">Membrane</keyword>
<dbReference type="AlphaFoldDB" id="A0A9P8M3I5"/>
<evidence type="ECO:0000256" key="1">
    <source>
        <dbReference type="SAM" id="Phobius"/>
    </source>
</evidence>
<reference evidence="2 3" key="1">
    <citation type="submission" date="2020-07" db="EMBL/GenBank/DDBJ databases">
        <title>Metarhizium humberi genome.</title>
        <authorList>
            <person name="Lysoe E."/>
        </authorList>
    </citation>
    <scope>NUCLEOTIDE SEQUENCE [LARGE SCALE GENOMIC DNA]</scope>
    <source>
        <strain evidence="2 3">ESALQ1638</strain>
    </source>
</reference>
<keyword evidence="1" id="KW-1133">Transmembrane helix</keyword>
<feature type="transmembrane region" description="Helical" evidence="1">
    <location>
        <begin position="75"/>
        <end position="97"/>
    </location>
</feature>
<proteinExistence type="predicted"/>
<organism evidence="2 3">
    <name type="scientific">Metarhizium humberi</name>
    <dbReference type="NCBI Taxonomy" id="2596975"/>
    <lineage>
        <taxon>Eukaryota</taxon>
        <taxon>Fungi</taxon>
        <taxon>Dikarya</taxon>
        <taxon>Ascomycota</taxon>
        <taxon>Pezizomycotina</taxon>
        <taxon>Sordariomycetes</taxon>
        <taxon>Hypocreomycetidae</taxon>
        <taxon>Hypocreales</taxon>
        <taxon>Clavicipitaceae</taxon>
        <taxon>Metarhizium</taxon>
    </lineage>
</organism>
<gene>
    <name evidence="2" type="ORF">MHUMG1_09110</name>
</gene>
<keyword evidence="3" id="KW-1185">Reference proteome</keyword>
<evidence type="ECO:0000313" key="2">
    <source>
        <dbReference type="EMBL" id="KAH0593108.1"/>
    </source>
</evidence>
<dbReference type="EMBL" id="JACEFI010000023">
    <property type="protein sequence ID" value="KAH0593108.1"/>
    <property type="molecule type" value="Genomic_DNA"/>
</dbReference>
<comment type="caution">
    <text evidence="2">The sequence shown here is derived from an EMBL/GenBank/DDBJ whole genome shotgun (WGS) entry which is preliminary data.</text>
</comment>
<sequence>MTYAGKRLECSADTNPAASLPTRSPAIGIREESTASVTTHVYASRYNQVTITVGVVIAAVGVLGAARARVAPSEVMARFGVAAFVVPVCAVIVDAAIADVTVAGYVPCVGEAGEGRHSYKRG</sequence>